<dbReference type="SUPFAM" id="SSF51735">
    <property type="entry name" value="NAD(P)-binding Rossmann-fold domains"/>
    <property type="match status" value="1"/>
</dbReference>
<dbReference type="PANTHER" id="PTHR43245">
    <property type="entry name" value="BIFUNCTIONAL POLYMYXIN RESISTANCE PROTEIN ARNA"/>
    <property type="match status" value="1"/>
</dbReference>
<reference evidence="2" key="1">
    <citation type="submission" date="2025-08" db="UniProtKB">
        <authorList>
            <consortium name="RefSeq"/>
        </authorList>
    </citation>
    <scope>IDENTIFICATION</scope>
</reference>
<protein>
    <submittedName>
        <fullName evidence="2">UDP-D-apiose/UDP-D-xylose synthase 2</fullName>
    </submittedName>
</protein>
<dbReference type="STRING" id="4097.A0A1S4C3M3"/>
<dbReference type="InterPro" id="IPR001509">
    <property type="entry name" value="Epimerase_deHydtase"/>
</dbReference>
<name>A0A1S4C3M3_TOBAC</name>
<dbReference type="OrthoDB" id="331544at2759"/>
<dbReference type="OMA" id="DKQIPDM"/>
<dbReference type="PANTHER" id="PTHR43245:SF13">
    <property type="entry name" value="UDP-D-APIOSE_UDP-D-XYLOSE SYNTHASE 2"/>
    <property type="match status" value="1"/>
</dbReference>
<evidence type="ECO:0000259" key="1">
    <source>
        <dbReference type="Pfam" id="PF01370"/>
    </source>
</evidence>
<dbReference type="Pfam" id="PF01370">
    <property type="entry name" value="Epimerase"/>
    <property type="match status" value="1"/>
</dbReference>
<dbReference type="KEGG" id="nta:107814726"/>
<accession>A0A1S4C3M3</accession>
<organism evidence="2">
    <name type="scientific">Nicotiana tabacum</name>
    <name type="common">Common tobacco</name>
    <dbReference type="NCBI Taxonomy" id="4097"/>
    <lineage>
        <taxon>Eukaryota</taxon>
        <taxon>Viridiplantae</taxon>
        <taxon>Streptophyta</taxon>
        <taxon>Embryophyta</taxon>
        <taxon>Tracheophyta</taxon>
        <taxon>Spermatophyta</taxon>
        <taxon>Magnoliopsida</taxon>
        <taxon>eudicotyledons</taxon>
        <taxon>Gunneridae</taxon>
        <taxon>Pentapetalae</taxon>
        <taxon>asterids</taxon>
        <taxon>lamiids</taxon>
        <taxon>Solanales</taxon>
        <taxon>Solanaceae</taxon>
        <taxon>Nicotianoideae</taxon>
        <taxon>Nicotianeae</taxon>
        <taxon>Nicotiana</taxon>
    </lineage>
</organism>
<dbReference type="InterPro" id="IPR050177">
    <property type="entry name" value="Lipid_A_modif_metabolic_enz"/>
</dbReference>
<feature type="domain" description="NAD-dependent epimerase/dehydratase" evidence="1">
    <location>
        <begin position="10"/>
        <end position="71"/>
    </location>
</feature>
<dbReference type="Gene3D" id="3.40.50.720">
    <property type="entry name" value="NAD(P)-binding Rossmann-like Domain"/>
    <property type="match status" value="1"/>
</dbReference>
<dbReference type="InterPro" id="IPR036291">
    <property type="entry name" value="NAD(P)-bd_dom_sf"/>
</dbReference>
<sequence>MDFIPGIDGPSEGVPRVLACFSNNLLRHEPLKLVDGGHSQRTFIYIKDAIEAVLLMIENPARANGQIFNVGNPNNEVTVRQLAEMMTQVYSKVSGESPLETPTIDVSSKEFYGEGYDDSDKQIPDMTIINRQLGWNPKTSLWDLLESTLTYQHRTYAEAVKQAMSKTTVN</sequence>
<dbReference type="AlphaFoldDB" id="A0A1S4C3M3"/>
<evidence type="ECO:0000313" key="2">
    <source>
        <dbReference type="RefSeq" id="XP_016495664.1"/>
    </source>
</evidence>
<dbReference type="PaxDb" id="4097-A0A1S4C3M3"/>
<dbReference type="SMR" id="A0A1S4C3M3"/>
<dbReference type="RefSeq" id="XP_016495664.1">
    <property type="nucleotide sequence ID" value="XM_016640178.1"/>
</dbReference>
<gene>
    <name evidence="2" type="primary">LOC107814726</name>
</gene>
<proteinExistence type="predicted"/>